<dbReference type="GO" id="GO:0005768">
    <property type="term" value="C:endosome"/>
    <property type="evidence" value="ECO:0007669"/>
    <property type="project" value="TreeGrafter"/>
</dbReference>
<evidence type="ECO:0000256" key="1">
    <source>
        <dbReference type="ARBA" id="ARBA00006224"/>
    </source>
</evidence>
<comment type="similarity">
    <text evidence="1">Belongs to the strumpellin family.</text>
</comment>
<sequence length="178" mass="20691">GTYLQQTVESVIANEAGKQLMTEAVYLFGVMLIILDLKYDGAARERMIVSYFRYSGKRNALDSNIDEVGKLLARNDGFSLQPYKRPIGYPENYFRRIGFREDVIGMIIGRLRSDDIYNQKKAYTELEHQTAAYATQADMLYVLLYFYPDVLHNKQAIMREIVDKHFADNWVINLYMGM</sequence>
<dbReference type="EMBL" id="CAJOBI010332126">
    <property type="protein sequence ID" value="CAF5200212.1"/>
    <property type="molecule type" value="Genomic_DNA"/>
</dbReference>
<comment type="caution">
    <text evidence="2">The sequence shown here is derived from an EMBL/GenBank/DDBJ whole genome shotgun (WGS) entry which is preliminary data.</text>
</comment>
<dbReference type="Pfam" id="PF10266">
    <property type="entry name" value="Strumpellin"/>
    <property type="match status" value="1"/>
</dbReference>
<name>A0A8S3INE7_9BILA</name>
<dbReference type="PANTHER" id="PTHR15691:SF6">
    <property type="entry name" value="WASH COMPLEX SUBUNIT 5"/>
    <property type="match status" value="1"/>
</dbReference>
<protein>
    <submittedName>
        <fullName evidence="2">Uncharacterized protein</fullName>
    </submittedName>
</protein>
<accession>A0A8S3INE7</accession>
<feature type="non-terminal residue" evidence="2">
    <location>
        <position position="178"/>
    </location>
</feature>
<dbReference type="GO" id="GO:0071203">
    <property type="term" value="C:WASH complex"/>
    <property type="evidence" value="ECO:0007669"/>
    <property type="project" value="InterPro"/>
</dbReference>
<dbReference type="GO" id="GO:0140285">
    <property type="term" value="P:endosome fission"/>
    <property type="evidence" value="ECO:0007669"/>
    <property type="project" value="TreeGrafter"/>
</dbReference>
<dbReference type="AlphaFoldDB" id="A0A8S3INE7"/>
<dbReference type="PANTHER" id="PTHR15691">
    <property type="entry name" value="WASH COMPLEX SUBUNIT 5"/>
    <property type="match status" value="1"/>
</dbReference>
<dbReference type="InterPro" id="IPR019393">
    <property type="entry name" value="WASH_strumpellin"/>
</dbReference>
<dbReference type="GO" id="GO:0007032">
    <property type="term" value="P:endosome organization"/>
    <property type="evidence" value="ECO:0007669"/>
    <property type="project" value="TreeGrafter"/>
</dbReference>
<feature type="non-terminal residue" evidence="2">
    <location>
        <position position="1"/>
    </location>
</feature>
<gene>
    <name evidence="2" type="ORF">SMN809_LOCUS75283</name>
</gene>
<dbReference type="GO" id="GO:0030041">
    <property type="term" value="P:actin filament polymerization"/>
    <property type="evidence" value="ECO:0007669"/>
    <property type="project" value="TreeGrafter"/>
</dbReference>
<evidence type="ECO:0000313" key="2">
    <source>
        <dbReference type="EMBL" id="CAF5200212.1"/>
    </source>
</evidence>
<dbReference type="GO" id="GO:0051125">
    <property type="term" value="P:regulation of actin nucleation"/>
    <property type="evidence" value="ECO:0007669"/>
    <property type="project" value="TreeGrafter"/>
</dbReference>
<dbReference type="Proteomes" id="UP000676336">
    <property type="component" value="Unassembled WGS sequence"/>
</dbReference>
<evidence type="ECO:0000313" key="3">
    <source>
        <dbReference type="Proteomes" id="UP000676336"/>
    </source>
</evidence>
<proteinExistence type="inferred from homology"/>
<organism evidence="2 3">
    <name type="scientific">Rotaria magnacalcarata</name>
    <dbReference type="NCBI Taxonomy" id="392030"/>
    <lineage>
        <taxon>Eukaryota</taxon>
        <taxon>Metazoa</taxon>
        <taxon>Spiralia</taxon>
        <taxon>Gnathifera</taxon>
        <taxon>Rotifera</taxon>
        <taxon>Eurotatoria</taxon>
        <taxon>Bdelloidea</taxon>
        <taxon>Philodinida</taxon>
        <taxon>Philodinidae</taxon>
        <taxon>Rotaria</taxon>
    </lineage>
</organism>
<reference evidence="2" key="1">
    <citation type="submission" date="2021-02" db="EMBL/GenBank/DDBJ databases">
        <authorList>
            <person name="Nowell W R."/>
        </authorList>
    </citation>
    <scope>NUCLEOTIDE SEQUENCE</scope>
</reference>